<dbReference type="InterPro" id="IPR036942">
    <property type="entry name" value="Beta-barrel_TonB_sf"/>
</dbReference>
<feature type="domain" description="TonB-dependent receptor plug" evidence="15">
    <location>
        <begin position="47"/>
        <end position="150"/>
    </location>
</feature>
<keyword evidence="3 11" id="KW-1134">Transmembrane beta strand</keyword>
<evidence type="ECO:0000256" key="10">
    <source>
        <dbReference type="ARBA" id="ARBA00023237"/>
    </source>
</evidence>
<comment type="similarity">
    <text evidence="11 12">Belongs to the TonB-dependent receptor family.</text>
</comment>
<reference evidence="16 17" key="1">
    <citation type="submission" date="2022-11" db="EMBL/GenBank/DDBJ databases">
        <title>Desulfobotulus tamanensis H1 sp. nov. - anaerobic, alkaliphilic, sulphate reducing bacterium isolated from terrestrial mud volcano.</title>
        <authorList>
            <person name="Frolova A."/>
            <person name="Merkel A.Y."/>
            <person name="Slobodkin A.I."/>
        </authorList>
    </citation>
    <scope>NUCLEOTIDE SEQUENCE [LARGE SCALE GENOMIC DNA]</scope>
    <source>
        <strain evidence="16 17">H1</strain>
    </source>
</reference>
<dbReference type="CDD" id="cd01347">
    <property type="entry name" value="ligand_gated_channel"/>
    <property type="match status" value="1"/>
</dbReference>
<evidence type="ECO:0000256" key="3">
    <source>
        <dbReference type="ARBA" id="ARBA00022452"/>
    </source>
</evidence>
<dbReference type="Pfam" id="PF07715">
    <property type="entry name" value="Plug"/>
    <property type="match status" value="1"/>
</dbReference>
<evidence type="ECO:0000256" key="13">
    <source>
        <dbReference type="SAM" id="SignalP"/>
    </source>
</evidence>
<sequence>MGRILYGMAAAVMVVIMGSPSALARILDNVYEDEGLVVTAQKQREHIREVPVSMEVFTGERLEEAEIRNTAEMLRHTPNLHMKDSGADHVIVIRGVSSYPNSLTSPAGYYVDDIAYPLQVMHNTDFFDVERVEVLRGPQGTLYGKNSESGLIHVITRAPDDTLRGRLRLGYGNYNTWEGGVSVSGPVLQDRLYAGVQVLGIKSDGFVENMYSGNDKSGSRERVSGRVRLRWTPNDAWELEYLADALHHDDGNGIFRFYEAGDAGDFTTPPHTINQDVDNQYKEETASTHSLRLKHAGESFDMTLITGFQEYKMDFLVDAFIKPTNDGTWLYSYGSRQTMTELRLSSPVTADRVKWLVGVSASSEEQKVNADGGDPSGERYYWRRVDIDIVSQAIFGQATWRFADRWYLTGGGRFDFQTAKGVLSDRSIYAFMNADTTDDLSNREFLPKAALRFAVTDDVSIYTSVAKGFMAGGINAWANLGVPDSGRYSPEYTWNYEVGMKGRFLDRRLDVETALFYIDIKDKQVSDTNKDMQTYIRNAASATSWGGELSFTARILPGFDVFGGMGVTQSEIEKWKTYEQDSGGNVVALDYSGKKLQNVPEYTVCLGAQYRHASGLMARVDVHGVGEFYGDPKNSTRQEAYRLLNAKIGYETEAWDISLWGKNLTDETYATYIAPYKGAAGELVGNSAKDGDPLTFGVTVNLRY</sequence>
<organism evidence="16 17">
    <name type="scientific">Desulfobotulus pelophilus</name>
    <dbReference type="NCBI Taxonomy" id="2823377"/>
    <lineage>
        <taxon>Bacteria</taxon>
        <taxon>Pseudomonadati</taxon>
        <taxon>Thermodesulfobacteriota</taxon>
        <taxon>Desulfobacteria</taxon>
        <taxon>Desulfobacterales</taxon>
        <taxon>Desulfobacteraceae</taxon>
        <taxon>Desulfobotulus</taxon>
    </lineage>
</organism>
<evidence type="ECO:0000256" key="12">
    <source>
        <dbReference type="RuleBase" id="RU003357"/>
    </source>
</evidence>
<dbReference type="PANTHER" id="PTHR32552">
    <property type="entry name" value="FERRICHROME IRON RECEPTOR-RELATED"/>
    <property type="match status" value="1"/>
</dbReference>
<evidence type="ECO:0000256" key="11">
    <source>
        <dbReference type="PROSITE-ProRule" id="PRU01360"/>
    </source>
</evidence>
<evidence type="ECO:0000256" key="9">
    <source>
        <dbReference type="ARBA" id="ARBA00023136"/>
    </source>
</evidence>
<comment type="subcellular location">
    <subcellularLocation>
        <location evidence="1 11">Cell outer membrane</location>
        <topology evidence="1 11">Multi-pass membrane protein</topology>
    </subcellularLocation>
</comment>
<evidence type="ECO:0000256" key="4">
    <source>
        <dbReference type="ARBA" id="ARBA00022496"/>
    </source>
</evidence>
<evidence type="ECO:0000256" key="2">
    <source>
        <dbReference type="ARBA" id="ARBA00022448"/>
    </source>
</evidence>
<evidence type="ECO:0000256" key="7">
    <source>
        <dbReference type="ARBA" id="ARBA00023065"/>
    </source>
</evidence>
<evidence type="ECO:0000256" key="5">
    <source>
        <dbReference type="ARBA" id="ARBA00022692"/>
    </source>
</evidence>
<dbReference type="InterPro" id="IPR000531">
    <property type="entry name" value="Beta-barrel_TonB"/>
</dbReference>
<keyword evidence="8 12" id="KW-0798">TonB box</keyword>
<name>A0ABT3N7N4_9BACT</name>
<evidence type="ECO:0000313" key="16">
    <source>
        <dbReference type="EMBL" id="MCW7753474.1"/>
    </source>
</evidence>
<protein>
    <submittedName>
        <fullName evidence="16">TonB-dependent receptor</fullName>
    </submittedName>
</protein>
<evidence type="ECO:0000313" key="17">
    <source>
        <dbReference type="Proteomes" id="UP001209681"/>
    </source>
</evidence>
<accession>A0ABT3N7N4</accession>
<proteinExistence type="inferred from homology"/>
<dbReference type="PROSITE" id="PS52016">
    <property type="entry name" value="TONB_DEPENDENT_REC_3"/>
    <property type="match status" value="1"/>
</dbReference>
<keyword evidence="6" id="KW-0408">Iron</keyword>
<evidence type="ECO:0000256" key="8">
    <source>
        <dbReference type="ARBA" id="ARBA00023077"/>
    </source>
</evidence>
<feature type="chain" id="PRO_5047255047" evidence="13">
    <location>
        <begin position="25"/>
        <end position="704"/>
    </location>
</feature>
<dbReference type="InterPro" id="IPR039426">
    <property type="entry name" value="TonB-dep_rcpt-like"/>
</dbReference>
<dbReference type="Proteomes" id="UP001209681">
    <property type="component" value="Unassembled WGS sequence"/>
</dbReference>
<evidence type="ECO:0000256" key="1">
    <source>
        <dbReference type="ARBA" id="ARBA00004571"/>
    </source>
</evidence>
<keyword evidence="16" id="KW-0675">Receptor</keyword>
<feature type="signal peptide" evidence="13">
    <location>
        <begin position="1"/>
        <end position="24"/>
    </location>
</feature>
<feature type="domain" description="TonB-dependent receptor-like beta-barrel" evidence="14">
    <location>
        <begin position="239"/>
        <end position="664"/>
    </location>
</feature>
<keyword evidence="2 11" id="KW-0813">Transport</keyword>
<comment type="caution">
    <text evidence="16">The sequence shown here is derived from an EMBL/GenBank/DDBJ whole genome shotgun (WGS) entry which is preliminary data.</text>
</comment>
<keyword evidence="10 11" id="KW-0998">Cell outer membrane</keyword>
<keyword evidence="9 11" id="KW-0472">Membrane</keyword>
<keyword evidence="4" id="KW-0410">Iron transport</keyword>
<dbReference type="Pfam" id="PF00593">
    <property type="entry name" value="TonB_dep_Rec_b-barrel"/>
    <property type="match status" value="1"/>
</dbReference>
<dbReference type="RefSeq" id="WP_265424341.1">
    <property type="nucleotide sequence ID" value="NZ_JAPFPW010000004.1"/>
</dbReference>
<dbReference type="InterPro" id="IPR012910">
    <property type="entry name" value="Plug_dom"/>
</dbReference>
<gene>
    <name evidence="16" type="ORF">OOT00_05665</name>
</gene>
<keyword evidence="17" id="KW-1185">Reference proteome</keyword>
<keyword evidence="5 11" id="KW-0812">Transmembrane</keyword>
<keyword evidence="13" id="KW-0732">Signal</keyword>
<evidence type="ECO:0000259" key="15">
    <source>
        <dbReference type="Pfam" id="PF07715"/>
    </source>
</evidence>
<dbReference type="EMBL" id="JAPFPW010000004">
    <property type="protein sequence ID" value="MCW7753474.1"/>
    <property type="molecule type" value="Genomic_DNA"/>
</dbReference>
<dbReference type="PANTHER" id="PTHR32552:SF81">
    <property type="entry name" value="TONB-DEPENDENT OUTER MEMBRANE RECEPTOR"/>
    <property type="match status" value="1"/>
</dbReference>
<dbReference type="Gene3D" id="2.40.170.20">
    <property type="entry name" value="TonB-dependent receptor, beta-barrel domain"/>
    <property type="match status" value="1"/>
</dbReference>
<evidence type="ECO:0000259" key="14">
    <source>
        <dbReference type="Pfam" id="PF00593"/>
    </source>
</evidence>
<dbReference type="SUPFAM" id="SSF56935">
    <property type="entry name" value="Porins"/>
    <property type="match status" value="1"/>
</dbReference>
<evidence type="ECO:0000256" key="6">
    <source>
        <dbReference type="ARBA" id="ARBA00023004"/>
    </source>
</evidence>
<keyword evidence="7" id="KW-0406">Ion transport</keyword>